<dbReference type="Proteomes" id="UP000199017">
    <property type="component" value="Unassembled WGS sequence"/>
</dbReference>
<dbReference type="STRING" id="930129.SAMN05216352_10461"/>
<comment type="similarity">
    <text evidence="1 7">Belongs to the cytochrome P450 family.</text>
</comment>
<dbReference type="PRINTS" id="PR00359">
    <property type="entry name" value="BP450"/>
</dbReference>
<dbReference type="InterPro" id="IPR017972">
    <property type="entry name" value="Cyt_P450_CS"/>
</dbReference>
<dbReference type="EMBL" id="FNDU01000004">
    <property type="protein sequence ID" value="SDI00390.1"/>
    <property type="molecule type" value="Genomic_DNA"/>
</dbReference>
<dbReference type="GO" id="GO:0020037">
    <property type="term" value="F:heme binding"/>
    <property type="evidence" value="ECO:0007669"/>
    <property type="project" value="InterPro"/>
</dbReference>
<dbReference type="PRINTS" id="PR00385">
    <property type="entry name" value="P450"/>
</dbReference>
<reference evidence="8 9" key="1">
    <citation type="submission" date="2016-10" db="EMBL/GenBank/DDBJ databases">
        <authorList>
            <person name="de Groot N.N."/>
        </authorList>
    </citation>
    <scope>NUCLEOTIDE SEQUENCE [LARGE SCALE GENOMIC DNA]</scope>
    <source>
        <strain evidence="9">P4B,CCM 7963,CECT 7998,DSM 25260,IBRC-M 10614,KCTC 13821</strain>
    </source>
</reference>
<gene>
    <name evidence="8" type="ORF">SAMN05216352_10461</name>
</gene>
<protein>
    <submittedName>
        <fullName evidence="8">Pimelate synthase BioI</fullName>
    </submittedName>
</protein>
<keyword evidence="4 7" id="KW-0560">Oxidoreductase</keyword>
<accession>A0A1G8H1K7</accession>
<keyword evidence="2 7" id="KW-0349">Heme</keyword>
<evidence type="ECO:0000256" key="2">
    <source>
        <dbReference type="ARBA" id="ARBA00022617"/>
    </source>
</evidence>
<dbReference type="InterPro" id="IPR002397">
    <property type="entry name" value="Cyt_P450_B"/>
</dbReference>
<dbReference type="PANTHER" id="PTHR46696:SF4">
    <property type="entry name" value="BIOTIN BIOSYNTHESIS CYTOCHROME P450"/>
    <property type="match status" value="1"/>
</dbReference>
<dbReference type="AlphaFoldDB" id="A0A1G8H1K7"/>
<sequence length="407" mass="47296">MTKHITQKRVDAKQPFSLTSAAFFENPYPFYDHLRSIGPLYKGSLLKNRGWYVTGYEEALAILKDTRFQNRIPLPQTTKKYEFLKNIQNNMMVYKNQPDHKRLRFLVSKAFTPKMAEKYRPCIVETANDLLNGVQNKMDVVSDFAFPLASLVIAKILGVPAEDRYLFREWSIILLQTIDFTRSRKELHKGNDKIIKLIDYFRVLIKKRKQNPRNDLISMLIKEEDKVSEEELLSTCILLLIAGHETTVNLISNSIFALINHPDQFRKLKENPSLTERAVEEFLRFESPTQMIARYASEDIEINKNIIEKGEQVYILLGAVNRDPQKFIAPNRLDITRKSNYHLAFGHGVHFCLGASLARMEAQMAIHTLMHRITDLQLDAAELQWRNLMGFRSLEKLPITFQNMESC</sequence>
<keyword evidence="3 7" id="KW-0479">Metal-binding</keyword>
<dbReference type="RefSeq" id="WP_091583410.1">
    <property type="nucleotide sequence ID" value="NZ_FNDU01000004.1"/>
</dbReference>
<evidence type="ECO:0000256" key="7">
    <source>
        <dbReference type="RuleBase" id="RU000461"/>
    </source>
</evidence>
<dbReference type="Gene3D" id="1.10.630.10">
    <property type="entry name" value="Cytochrome P450"/>
    <property type="match status" value="1"/>
</dbReference>
<evidence type="ECO:0000256" key="6">
    <source>
        <dbReference type="ARBA" id="ARBA00023033"/>
    </source>
</evidence>
<dbReference type="OrthoDB" id="9801155at2"/>
<dbReference type="GO" id="GO:0005506">
    <property type="term" value="F:iron ion binding"/>
    <property type="evidence" value="ECO:0007669"/>
    <property type="project" value="InterPro"/>
</dbReference>
<dbReference type="GO" id="GO:0004497">
    <property type="term" value="F:monooxygenase activity"/>
    <property type="evidence" value="ECO:0007669"/>
    <property type="project" value="UniProtKB-KW"/>
</dbReference>
<evidence type="ECO:0000256" key="4">
    <source>
        <dbReference type="ARBA" id="ARBA00023002"/>
    </source>
</evidence>
<evidence type="ECO:0000313" key="8">
    <source>
        <dbReference type="EMBL" id="SDI00390.1"/>
    </source>
</evidence>
<dbReference type="SUPFAM" id="SSF48264">
    <property type="entry name" value="Cytochrome P450"/>
    <property type="match status" value="1"/>
</dbReference>
<evidence type="ECO:0000256" key="3">
    <source>
        <dbReference type="ARBA" id="ARBA00022723"/>
    </source>
</evidence>
<dbReference type="Pfam" id="PF00067">
    <property type="entry name" value="p450"/>
    <property type="match status" value="1"/>
</dbReference>
<dbReference type="InterPro" id="IPR001128">
    <property type="entry name" value="Cyt_P450"/>
</dbReference>
<organism evidence="8 9">
    <name type="scientific">Alteribacillus bidgolensis</name>
    <dbReference type="NCBI Taxonomy" id="930129"/>
    <lineage>
        <taxon>Bacteria</taxon>
        <taxon>Bacillati</taxon>
        <taxon>Bacillota</taxon>
        <taxon>Bacilli</taxon>
        <taxon>Bacillales</taxon>
        <taxon>Bacillaceae</taxon>
        <taxon>Alteribacillus</taxon>
    </lineage>
</organism>
<evidence type="ECO:0000313" key="9">
    <source>
        <dbReference type="Proteomes" id="UP000199017"/>
    </source>
</evidence>
<keyword evidence="6 7" id="KW-0503">Monooxygenase</keyword>
<dbReference type="GO" id="GO:0016705">
    <property type="term" value="F:oxidoreductase activity, acting on paired donors, with incorporation or reduction of molecular oxygen"/>
    <property type="evidence" value="ECO:0007669"/>
    <property type="project" value="InterPro"/>
</dbReference>
<dbReference type="PROSITE" id="PS00086">
    <property type="entry name" value="CYTOCHROME_P450"/>
    <property type="match status" value="1"/>
</dbReference>
<dbReference type="FunFam" id="1.10.630.10:FF:000018">
    <property type="entry name" value="Cytochrome P450 monooxygenase"/>
    <property type="match status" value="1"/>
</dbReference>
<keyword evidence="9" id="KW-1185">Reference proteome</keyword>
<evidence type="ECO:0000256" key="5">
    <source>
        <dbReference type="ARBA" id="ARBA00023004"/>
    </source>
</evidence>
<name>A0A1G8H1K7_9BACI</name>
<dbReference type="PANTHER" id="PTHR46696">
    <property type="entry name" value="P450, PUTATIVE (EUROFUNG)-RELATED"/>
    <property type="match status" value="1"/>
</dbReference>
<dbReference type="InterPro" id="IPR036396">
    <property type="entry name" value="Cyt_P450_sf"/>
</dbReference>
<keyword evidence="5 7" id="KW-0408">Iron</keyword>
<proteinExistence type="inferred from homology"/>
<evidence type="ECO:0000256" key="1">
    <source>
        <dbReference type="ARBA" id="ARBA00010617"/>
    </source>
</evidence>
<dbReference type="CDD" id="cd20625">
    <property type="entry name" value="CYP164-like"/>
    <property type="match status" value="1"/>
</dbReference>